<dbReference type="Gene3D" id="3.40.50.1390">
    <property type="entry name" value="Resolvase, N-terminal catalytic domain"/>
    <property type="match status" value="1"/>
</dbReference>
<dbReference type="RefSeq" id="WP_141449548.1">
    <property type="nucleotide sequence ID" value="NZ_CP041217.1"/>
</dbReference>
<feature type="domain" description="Resolvase/invertase-type recombinase catalytic" evidence="4">
    <location>
        <begin position="1"/>
        <end position="133"/>
    </location>
</feature>
<dbReference type="InterPro" id="IPR050639">
    <property type="entry name" value="SSR_resolvase"/>
</dbReference>
<dbReference type="GO" id="GO:0000150">
    <property type="term" value="F:DNA strand exchange activity"/>
    <property type="evidence" value="ECO:0007669"/>
    <property type="project" value="InterPro"/>
</dbReference>
<organism evidence="5 6">
    <name type="scientific">Saccharibacillus brassicae</name>
    <dbReference type="NCBI Taxonomy" id="2583377"/>
    <lineage>
        <taxon>Bacteria</taxon>
        <taxon>Bacillati</taxon>
        <taxon>Bacillota</taxon>
        <taxon>Bacilli</taxon>
        <taxon>Bacillales</taxon>
        <taxon>Paenibacillaceae</taxon>
        <taxon>Saccharibacillus</taxon>
    </lineage>
</organism>
<dbReference type="InterPro" id="IPR006119">
    <property type="entry name" value="Resolv_N"/>
</dbReference>
<dbReference type="Pfam" id="PF00239">
    <property type="entry name" value="Resolvase"/>
    <property type="match status" value="1"/>
</dbReference>
<dbReference type="InterPro" id="IPR006120">
    <property type="entry name" value="Resolvase_HTH_dom"/>
</dbReference>
<proteinExistence type="inferred from homology"/>
<reference evidence="5 6" key="1">
    <citation type="submission" date="2019-06" db="EMBL/GenBank/DDBJ databases">
        <title>Saccharibacillus brassicae sp. nov., an endophytic bacterium isolated from Chinese cabbage seeds (Brassica pekinensis).</title>
        <authorList>
            <person name="Jiang L."/>
            <person name="Lee J."/>
            <person name="Kim S.W."/>
        </authorList>
    </citation>
    <scope>NUCLEOTIDE SEQUENCE [LARGE SCALE GENOMIC DNA]</scope>
    <source>
        <strain evidence="6">KCTC 43072 / ATSA2</strain>
    </source>
</reference>
<evidence type="ECO:0000313" key="6">
    <source>
        <dbReference type="Proteomes" id="UP000316968"/>
    </source>
</evidence>
<gene>
    <name evidence="5" type="ORF">FFV09_20435</name>
</gene>
<dbReference type="SUPFAM" id="SSF46689">
    <property type="entry name" value="Homeodomain-like"/>
    <property type="match status" value="1"/>
</dbReference>
<evidence type="ECO:0000259" key="4">
    <source>
        <dbReference type="PROSITE" id="PS51736"/>
    </source>
</evidence>
<dbReference type="Pfam" id="PF02796">
    <property type="entry name" value="HTH_7"/>
    <property type="match status" value="1"/>
</dbReference>
<dbReference type="CDD" id="cd03768">
    <property type="entry name" value="SR_ResInv"/>
    <property type="match status" value="1"/>
</dbReference>
<keyword evidence="2" id="KW-0238">DNA-binding</keyword>
<evidence type="ECO:0000256" key="3">
    <source>
        <dbReference type="ARBA" id="ARBA00023172"/>
    </source>
</evidence>
<dbReference type="GO" id="GO:0003677">
    <property type="term" value="F:DNA binding"/>
    <property type="evidence" value="ECO:0007669"/>
    <property type="project" value="UniProtKB-KW"/>
</dbReference>
<evidence type="ECO:0000313" key="5">
    <source>
        <dbReference type="EMBL" id="QDH23011.1"/>
    </source>
</evidence>
<dbReference type="KEGG" id="saca:FFV09_20435"/>
<accession>A0A4Y6V315</accession>
<keyword evidence="6" id="KW-1185">Reference proteome</keyword>
<dbReference type="InterPro" id="IPR036162">
    <property type="entry name" value="Resolvase-like_N_sf"/>
</dbReference>
<evidence type="ECO:0000256" key="2">
    <source>
        <dbReference type="ARBA" id="ARBA00023125"/>
    </source>
</evidence>
<dbReference type="SMART" id="SM00857">
    <property type="entry name" value="Resolvase"/>
    <property type="match status" value="1"/>
</dbReference>
<dbReference type="OrthoDB" id="9797501at2"/>
<dbReference type="InterPro" id="IPR009057">
    <property type="entry name" value="Homeodomain-like_sf"/>
</dbReference>
<name>A0A4Y6V315_SACBS</name>
<dbReference type="PANTHER" id="PTHR30461:SF2">
    <property type="entry name" value="SERINE RECOMBINASE PINE-RELATED"/>
    <property type="match status" value="1"/>
</dbReference>
<dbReference type="PROSITE" id="PS51736">
    <property type="entry name" value="RECOMBINASES_3"/>
    <property type="match status" value="1"/>
</dbReference>
<dbReference type="Gene3D" id="1.10.10.60">
    <property type="entry name" value="Homeodomain-like"/>
    <property type="match status" value="1"/>
</dbReference>
<dbReference type="PANTHER" id="PTHR30461">
    <property type="entry name" value="DNA-INVERTASE FROM LAMBDOID PROPHAGE"/>
    <property type="match status" value="1"/>
</dbReference>
<dbReference type="SUPFAM" id="SSF53041">
    <property type="entry name" value="Resolvase-like"/>
    <property type="match status" value="1"/>
</dbReference>
<protein>
    <submittedName>
        <fullName evidence="5">Recombinase family protein</fullName>
    </submittedName>
</protein>
<sequence length="180" mass="20515">MKIGYIRPYSDDESGTRQRELLDAEGCDIIAAEEQASAKRRIELEKVLDGLREEDVLVVARLFALADSTRHLVEVLDTLDDKKARLVALHERIDTREAAGEAFRAHAHALLELQADVVSEHTKRGMYEAKQKGIKSGRPRKLDDNVRKAIQMYESRQHTLAQIKEETGISKSTLYRYLEN</sequence>
<dbReference type="EMBL" id="CP041217">
    <property type="protein sequence ID" value="QDH23011.1"/>
    <property type="molecule type" value="Genomic_DNA"/>
</dbReference>
<keyword evidence="3" id="KW-0233">DNA recombination</keyword>
<evidence type="ECO:0000256" key="1">
    <source>
        <dbReference type="ARBA" id="ARBA00009913"/>
    </source>
</evidence>
<comment type="similarity">
    <text evidence="1">Belongs to the site-specific recombinase resolvase family.</text>
</comment>
<dbReference type="AlphaFoldDB" id="A0A4Y6V315"/>
<dbReference type="Proteomes" id="UP000316968">
    <property type="component" value="Chromosome"/>
</dbReference>